<evidence type="ECO:0000259" key="12">
    <source>
        <dbReference type="PROSITE" id="PS51352"/>
    </source>
</evidence>
<dbReference type="FunFam" id="3.40.30.10:FF:000087">
    <property type="entry name" value="DnaJ homolog subfamily C member 10"/>
    <property type="match status" value="1"/>
</dbReference>
<dbReference type="InterPro" id="IPR036869">
    <property type="entry name" value="J_dom_sf"/>
</dbReference>
<keyword evidence="4" id="KW-0732">Signal</keyword>
<accession>A0AAD9CIV4</accession>
<dbReference type="Gene3D" id="1.10.287.110">
    <property type="entry name" value="DnaJ domain"/>
    <property type="match status" value="1"/>
</dbReference>
<keyword evidence="5" id="KW-0677">Repeat</keyword>
<evidence type="ECO:0000256" key="7">
    <source>
        <dbReference type="ARBA" id="ARBA00023002"/>
    </source>
</evidence>
<dbReference type="SUPFAM" id="SSF46565">
    <property type="entry name" value="Chaperone J-domain"/>
    <property type="match status" value="1"/>
</dbReference>
<dbReference type="CDD" id="cd03004">
    <property type="entry name" value="PDI_a_ERdj5_C"/>
    <property type="match status" value="2"/>
</dbReference>
<dbReference type="SUPFAM" id="SSF48445">
    <property type="entry name" value="14-3-3 protein"/>
    <property type="match status" value="1"/>
</dbReference>
<evidence type="ECO:0000256" key="5">
    <source>
        <dbReference type="ARBA" id="ARBA00022737"/>
    </source>
</evidence>
<comment type="subcellular location">
    <subcellularLocation>
        <location evidence="1">Endoplasmic reticulum lumen</location>
    </subcellularLocation>
</comment>
<keyword evidence="14" id="KW-1185">Reference proteome</keyword>
<comment type="caution">
    <text evidence="13">The sequence shown here is derived from an EMBL/GenBank/DDBJ whole genome shotgun (WGS) entry which is preliminary data.</text>
</comment>
<keyword evidence="8" id="KW-1015">Disulfide bond</keyword>
<dbReference type="GO" id="GO:0051087">
    <property type="term" value="F:protein-folding chaperone binding"/>
    <property type="evidence" value="ECO:0007669"/>
    <property type="project" value="UniProtKB-ARBA"/>
</dbReference>
<dbReference type="GO" id="GO:0036503">
    <property type="term" value="P:ERAD pathway"/>
    <property type="evidence" value="ECO:0007669"/>
    <property type="project" value="UniProtKB-ARBA"/>
</dbReference>
<dbReference type="Pfam" id="PF00085">
    <property type="entry name" value="Thioredoxin"/>
    <property type="match status" value="4"/>
</dbReference>
<evidence type="ECO:0000256" key="3">
    <source>
        <dbReference type="ARBA" id="ARBA00020920"/>
    </source>
</evidence>
<evidence type="ECO:0000256" key="10">
    <source>
        <dbReference type="ARBA" id="ARBA00023284"/>
    </source>
</evidence>
<organism evidence="13 14">
    <name type="scientific">Dissostichus eleginoides</name>
    <name type="common">Patagonian toothfish</name>
    <name type="synonym">Dissostichus amissus</name>
    <dbReference type="NCBI Taxonomy" id="100907"/>
    <lineage>
        <taxon>Eukaryota</taxon>
        <taxon>Metazoa</taxon>
        <taxon>Chordata</taxon>
        <taxon>Craniata</taxon>
        <taxon>Vertebrata</taxon>
        <taxon>Euteleostomi</taxon>
        <taxon>Actinopterygii</taxon>
        <taxon>Neopterygii</taxon>
        <taxon>Teleostei</taxon>
        <taxon>Neoteleostei</taxon>
        <taxon>Acanthomorphata</taxon>
        <taxon>Eupercaria</taxon>
        <taxon>Perciformes</taxon>
        <taxon>Notothenioidei</taxon>
        <taxon>Nototheniidae</taxon>
        <taxon>Dissostichus</taxon>
    </lineage>
</organism>
<dbReference type="InterPro" id="IPR023410">
    <property type="entry name" value="14-3-3_domain"/>
</dbReference>
<evidence type="ECO:0000256" key="8">
    <source>
        <dbReference type="ARBA" id="ARBA00023157"/>
    </source>
</evidence>
<gene>
    <name evidence="13" type="ORF">KUDE01_005584</name>
</gene>
<dbReference type="Pfam" id="PF00226">
    <property type="entry name" value="DnaJ"/>
    <property type="match status" value="1"/>
</dbReference>
<evidence type="ECO:0000256" key="1">
    <source>
        <dbReference type="ARBA" id="ARBA00004319"/>
    </source>
</evidence>
<name>A0AAD9CIV4_DISEL</name>
<proteinExistence type="inferred from homology"/>
<dbReference type="GO" id="GO:0015035">
    <property type="term" value="F:protein-disulfide reductase activity"/>
    <property type="evidence" value="ECO:0007669"/>
    <property type="project" value="TreeGrafter"/>
</dbReference>
<dbReference type="FunFam" id="3.40.30.10:FF:000106">
    <property type="entry name" value="DnaJ homolog subfamily C member 10"/>
    <property type="match status" value="1"/>
</dbReference>
<keyword evidence="7" id="KW-0560">Oxidoreductase</keyword>
<keyword evidence="6" id="KW-0256">Endoplasmic reticulum</keyword>
<dbReference type="InterPro" id="IPR017937">
    <property type="entry name" value="Thioredoxin_CS"/>
</dbReference>
<dbReference type="Proteomes" id="UP001228049">
    <property type="component" value="Unassembled WGS sequence"/>
</dbReference>
<keyword evidence="10" id="KW-0676">Redox-active center</keyword>
<evidence type="ECO:0000256" key="6">
    <source>
        <dbReference type="ARBA" id="ARBA00022824"/>
    </source>
</evidence>
<dbReference type="Pfam" id="PF00244">
    <property type="entry name" value="14-3-3"/>
    <property type="match status" value="1"/>
</dbReference>
<comment type="similarity">
    <text evidence="2">Belongs to the 14-3-3 family.</text>
</comment>
<dbReference type="Gene3D" id="3.40.30.10">
    <property type="entry name" value="Glutaredoxin"/>
    <property type="match status" value="6"/>
</dbReference>
<dbReference type="PROSITE" id="PS50076">
    <property type="entry name" value="DNAJ_2"/>
    <property type="match status" value="1"/>
</dbReference>
<dbReference type="GO" id="GO:0016671">
    <property type="term" value="F:oxidoreductase activity, acting on a sulfur group of donors, disulfide as acceptor"/>
    <property type="evidence" value="ECO:0007669"/>
    <property type="project" value="TreeGrafter"/>
</dbReference>
<evidence type="ECO:0000256" key="9">
    <source>
        <dbReference type="ARBA" id="ARBA00023180"/>
    </source>
</evidence>
<dbReference type="FunFam" id="3.40.30.10:FF:000135">
    <property type="entry name" value="DnaJ homolog subfamily C member 10"/>
    <property type="match status" value="1"/>
</dbReference>
<dbReference type="PANTHER" id="PTHR44340:SF1">
    <property type="entry name" value="DNAJ HOMOLOG SUBFAMILY C MEMBER 10"/>
    <property type="match status" value="1"/>
</dbReference>
<dbReference type="PANTHER" id="PTHR44340">
    <property type="entry name" value="DNAJ HOMOLOG SUBFAMILY C MEMBER 10"/>
    <property type="match status" value="1"/>
</dbReference>
<dbReference type="SUPFAM" id="SSF52833">
    <property type="entry name" value="Thioredoxin-like"/>
    <property type="match status" value="4"/>
</dbReference>
<feature type="domain" description="Thioredoxin" evidence="12">
    <location>
        <begin position="444"/>
        <end position="554"/>
    </location>
</feature>
<dbReference type="CDD" id="cd03003">
    <property type="entry name" value="PDI_a_ERdj5_N"/>
    <property type="match status" value="1"/>
</dbReference>
<dbReference type="AlphaFoldDB" id="A0AAD9CIV4"/>
<dbReference type="InterPro" id="IPR035673">
    <property type="entry name" value="ERdj5_TRX_N"/>
</dbReference>
<evidence type="ECO:0000313" key="14">
    <source>
        <dbReference type="Proteomes" id="UP001228049"/>
    </source>
</evidence>
<dbReference type="InterPro" id="IPR036249">
    <property type="entry name" value="Thioredoxin-like_sf"/>
</dbReference>
<dbReference type="InterPro" id="IPR036815">
    <property type="entry name" value="14-3-3_dom_sf"/>
</dbReference>
<evidence type="ECO:0000259" key="11">
    <source>
        <dbReference type="PROSITE" id="PS50076"/>
    </source>
</evidence>
<dbReference type="InterPro" id="IPR001623">
    <property type="entry name" value="DnaJ_domain"/>
</dbReference>
<evidence type="ECO:0000256" key="2">
    <source>
        <dbReference type="ARBA" id="ARBA00006141"/>
    </source>
</evidence>
<sequence>MNPIDPARLQVALSFSVLLFKVENSPETAFDMAKKSFEDAHAMIDLLPDDHEAIMQQLKDKSVDYYELLKVSRDASTREIRQAFKRLALTMHPDKNPVSQTEETEDRKFLEVNRAYEVLKDADLRKKYDKYGEKGLDEQQQGGGYESWNFYRYDFGIYDDDLEVITLDSGDFEAAVNSGEIWFINFYFPRCSHCHELAPTWREFAKEMDGVMRIGAVNCGDNNHLCRSKGINSYPSLYVYKAGQRPEKFNGERSKDSLVQFSMKFITTSVTELWQGNVFSEIETAYSSGMGWLITFCSDTGDCLEPRTRQKVAGMLVTSGATALFPPGSTLDQKGSVLWLNTLDSREIYNQVINHLPDLELLTGDSFKRKLAHHRWLVSFTFGEKSPASNEYKKLQAFLQGDHIQLCQSLYIHKPCVAVFKGMGIHDFEIHHGKDVLYNIVGFARDSVRAHVNTLRPDNFPSEKDRKEPWLVDFFAPWCPPCRALLPELRKASIQLAGQMKFGTLDCTIHQNLCSMYNIQAYPTTVIFNGSSVHEYEGQHSADGILEFIQDLVNPSVMVLDPDSFNERVKGRGGGQLWAVDFYAPWCGPCQALIPEWRRMARMLSGQIQVGSVDCKRFQTFCQTQGVRAYPEIRLYLGDPRNADRYTTYNGWHRDAHSLKSWALRVSVDLSPDSFRSQVLSGQDHWVLDFYAPWCGPCQHFAPEFEILARHEHSGEYINSRDANVIDDIITQRLQKLAPRLQNKNKDEL</sequence>
<dbReference type="GO" id="GO:0005788">
    <property type="term" value="C:endoplasmic reticulum lumen"/>
    <property type="evidence" value="ECO:0007669"/>
    <property type="project" value="UniProtKB-SubCell"/>
</dbReference>
<dbReference type="InterPro" id="IPR052460">
    <property type="entry name" value="ER_disulfide_reductase"/>
</dbReference>
<reference evidence="13" key="1">
    <citation type="submission" date="2023-04" db="EMBL/GenBank/DDBJ databases">
        <title>Chromosome-level genome of Chaenocephalus aceratus.</title>
        <authorList>
            <person name="Park H."/>
        </authorList>
    </citation>
    <scope>NUCLEOTIDE SEQUENCE</scope>
    <source>
        <strain evidence="13">DE</strain>
        <tissue evidence="13">Muscle</tissue>
    </source>
</reference>
<feature type="domain" description="Thioredoxin" evidence="12">
    <location>
        <begin position="153"/>
        <end position="267"/>
    </location>
</feature>
<dbReference type="GO" id="GO:0036498">
    <property type="term" value="P:IRE1-mediated unfolded protein response"/>
    <property type="evidence" value="ECO:0007669"/>
    <property type="project" value="TreeGrafter"/>
</dbReference>
<dbReference type="PROSITE" id="PS51352">
    <property type="entry name" value="THIOREDOXIN_2"/>
    <property type="match status" value="3"/>
</dbReference>
<dbReference type="GO" id="GO:0051117">
    <property type="term" value="F:ATPase binding"/>
    <property type="evidence" value="ECO:0007669"/>
    <property type="project" value="UniProtKB-ARBA"/>
</dbReference>
<feature type="domain" description="J" evidence="11">
    <location>
        <begin position="64"/>
        <end position="132"/>
    </location>
</feature>
<dbReference type="InterPro" id="IPR035674">
    <property type="entry name" value="ERdj5_TRX_C"/>
</dbReference>
<protein>
    <recommendedName>
        <fullName evidence="3">DnaJ homolog subfamily C member 10</fullName>
    </recommendedName>
</protein>
<dbReference type="Gene3D" id="1.20.190.20">
    <property type="entry name" value="14-3-3 domain"/>
    <property type="match status" value="1"/>
</dbReference>
<feature type="domain" description="Thioredoxin" evidence="12">
    <location>
        <begin position="555"/>
        <end position="668"/>
    </location>
</feature>
<dbReference type="PROSITE" id="PS00194">
    <property type="entry name" value="THIOREDOXIN_1"/>
    <property type="match status" value="2"/>
</dbReference>
<dbReference type="FunFam" id="1.10.287.110:FF:000029">
    <property type="entry name" value="DnaJ homolog subfamily C member 10"/>
    <property type="match status" value="1"/>
</dbReference>
<dbReference type="PRINTS" id="PR00625">
    <property type="entry name" value="JDOMAIN"/>
</dbReference>
<dbReference type="GO" id="GO:0051787">
    <property type="term" value="F:misfolded protein binding"/>
    <property type="evidence" value="ECO:0007669"/>
    <property type="project" value="TreeGrafter"/>
</dbReference>
<dbReference type="EMBL" id="JASDAP010000005">
    <property type="protein sequence ID" value="KAK1902623.1"/>
    <property type="molecule type" value="Genomic_DNA"/>
</dbReference>
<dbReference type="SMART" id="SM00271">
    <property type="entry name" value="DnaJ"/>
    <property type="match status" value="1"/>
</dbReference>
<keyword evidence="9" id="KW-0325">Glycoprotein</keyword>
<dbReference type="InterPro" id="IPR013766">
    <property type="entry name" value="Thioredoxin_domain"/>
</dbReference>
<evidence type="ECO:0000256" key="4">
    <source>
        <dbReference type="ARBA" id="ARBA00022729"/>
    </source>
</evidence>
<evidence type="ECO:0000313" key="13">
    <source>
        <dbReference type="EMBL" id="KAK1902623.1"/>
    </source>
</evidence>
<dbReference type="CDD" id="cd06257">
    <property type="entry name" value="DnaJ"/>
    <property type="match status" value="1"/>
</dbReference>